<dbReference type="InterPro" id="IPR008586">
    <property type="entry name" value="DUF868_pln"/>
</dbReference>
<dbReference type="Pfam" id="PF05910">
    <property type="entry name" value="DUF868"/>
    <property type="match status" value="1"/>
</dbReference>
<evidence type="ECO:0000313" key="1">
    <source>
        <dbReference type="EMBL" id="CAL1373168.1"/>
    </source>
</evidence>
<dbReference type="PANTHER" id="PTHR31972">
    <property type="entry name" value="EXPRESSED PROTEIN"/>
    <property type="match status" value="1"/>
</dbReference>
<protein>
    <submittedName>
        <fullName evidence="1">Uncharacterized protein</fullName>
    </submittedName>
</protein>
<organism evidence="1 2">
    <name type="scientific">Linum trigynum</name>
    <dbReference type="NCBI Taxonomy" id="586398"/>
    <lineage>
        <taxon>Eukaryota</taxon>
        <taxon>Viridiplantae</taxon>
        <taxon>Streptophyta</taxon>
        <taxon>Embryophyta</taxon>
        <taxon>Tracheophyta</taxon>
        <taxon>Spermatophyta</taxon>
        <taxon>Magnoliopsida</taxon>
        <taxon>eudicotyledons</taxon>
        <taxon>Gunneridae</taxon>
        <taxon>Pentapetalae</taxon>
        <taxon>rosids</taxon>
        <taxon>fabids</taxon>
        <taxon>Malpighiales</taxon>
        <taxon>Linaceae</taxon>
        <taxon>Linum</taxon>
    </lineage>
</organism>
<sequence length="106" mass="11445">MSRICSGSLIRGNQVVTVNKQPVQIFWDVHDWLYNGGGGGSINGNGGGSQGLFTFKPGAPEMEWKRMSAIVLTGTAIAIRSCLKIKQCVESMMTSNGKLFYFVIGV</sequence>
<name>A0AAV2DIX2_9ROSI</name>
<dbReference type="PANTHER" id="PTHR31972:SF2">
    <property type="entry name" value="DUF868 FAMILY PROTEIN (DUF868)"/>
    <property type="match status" value="1"/>
</dbReference>
<gene>
    <name evidence="1" type="ORF">LTRI10_LOCUS15116</name>
</gene>
<dbReference type="EMBL" id="OZ034816">
    <property type="protein sequence ID" value="CAL1373168.1"/>
    <property type="molecule type" value="Genomic_DNA"/>
</dbReference>
<evidence type="ECO:0000313" key="2">
    <source>
        <dbReference type="Proteomes" id="UP001497516"/>
    </source>
</evidence>
<proteinExistence type="predicted"/>
<keyword evidence="2" id="KW-1185">Reference proteome</keyword>
<accession>A0AAV2DIX2</accession>
<reference evidence="1 2" key="1">
    <citation type="submission" date="2024-04" db="EMBL/GenBank/DDBJ databases">
        <authorList>
            <person name="Fracassetti M."/>
        </authorList>
    </citation>
    <scope>NUCLEOTIDE SEQUENCE [LARGE SCALE GENOMIC DNA]</scope>
</reference>
<dbReference type="Proteomes" id="UP001497516">
    <property type="component" value="Chromosome 3"/>
</dbReference>
<dbReference type="AlphaFoldDB" id="A0AAV2DIX2"/>